<dbReference type="Gene3D" id="3.40.50.1110">
    <property type="entry name" value="SGNH hydrolase"/>
    <property type="match status" value="1"/>
</dbReference>
<dbReference type="GO" id="GO:0016788">
    <property type="term" value="F:hydrolase activity, acting on ester bonds"/>
    <property type="evidence" value="ECO:0007669"/>
    <property type="project" value="InterPro"/>
</dbReference>
<gene>
    <name evidence="3" type="ORF">F511_41348</name>
</gene>
<dbReference type="OrthoDB" id="1600564at2759"/>
<proteinExistence type="inferred from homology"/>
<dbReference type="InterPro" id="IPR036514">
    <property type="entry name" value="SGNH_hydro_sf"/>
</dbReference>
<dbReference type="Pfam" id="PF00657">
    <property type="entry name" value="Lipase_GDSL"/>
    <property type="match status" value="1"/>
</dbReference>
<dbReference type="EMBL" id="KQ999565">
    <property type="protein sequence ID" value="KZV41274.1"/>
    <property type="molecule type" value="Genomic_DNA"/>
</dbReference>
<evidence type="ECO:0000313" key="4">
    <source>
        <dbReference type="Proteomes" id="UP000250235"/>
    </source>
</evidence>
<dbReference type="AlphaFoldDB" id="A0A2Z7C2Y5"/>
<evidence type="ECO:0000256" key="2">
    <source>
        <dbReference type="ARBA" id="ARBA00023180"/>
    </source>
</evidence>
<organism evidence="3 4">
    <name type="scientific">Dorcoceras hygrometricum</name>
    <dbReference type="NCBI Taxonomy" id="472368"/>
    <lineage>
        <taxon>Eukaryota</taxon>
        <taxon>Viridiplantae</taxon>
        <taxon>Streptophyta</taxon>
        <taxon>Embryophyta</taxon>
        <taxon>Tracheophyta</taxon>
        <taxon>Spermatophyta</taxon>
        <taxon>Magnoliopsida</taxon>
        <taxon>eudicotyledons</taxon>
        <taxon>Gunneridae</taxon>
        <taxon>Pentapetalae</taxon>
        <taxon>asterids</taxon>
        <taxon>lamiids</taxon>
        <taxon>Lamiales</taxon>
        <taxon>Gesneriaceae</taxon>
        <taxon>Didymocarpoideae</taxon>
        <taxon>Trichosporeae</taxon>
        <taxon>Loxocarpinae</taxon>
        <taxon>Dorcoceras</taxon>
    </lineage>
</organism>
<sequence>MVSVHVLKSDGKRFVQNSLVLLGEIGGNDYNLPIILGMSPEIHRSLAPTVVEYIGRTLEELIKLGAKTILVPGNFPIGCFPAVLTMSVPDHEDYYDPETGCINWLNEISRYHNELLQKKLTLMRQLYPRVSIIYADYYNALHRIYLSPEKFGFGKRVLSACCGGGGPFNFNNSRFCSLPLSASCEDPSSYIQTRQKQENKYEVKPQYEELSKQINMQHAISQCYECMRLSKEISQLGRCNNRNHIMSSLYHGLSTGKSSVRDHRGPSAHHSSAVDTRIRFTLPLQISQRTASNQSSLLSFGTPRKSQHKNPWELKSVLRFQQLAHLKHKSEPTHSNTYGQNSIQVLPSYAGSNNENLSAQRSRLAPKRRRIVTRSQRSMLLSCETPKRRRMNQNRFHAYATDLSAMQRATPNEDIAVTDISSQQNASAHQMSTLLVDQHAKAAYVIKSHRSNTRSLHETRSLARELYHAPAFSNSNRFHKNSGATDLINTLKSSVT</sequence>
<dbReference type="Proteomes" id="UP000250235">
    <property type="component" value="Unassembled WGS sequence"/>
</dbReference>
<accession>A0A2Z7C2Y5</accession>
<dbReference type="PANTHER" id="PTHR22835:SF683">
    <property type="entry name" value="OS05G0506800 PROTEIN"/>
    <property type="match status" value="1"/>
</dbReference>
<reference evidence="3 4" key="1">
    <citation type="journal article" date="2015" name="Proc. Natl. Acad. Sci. U.S.A.">
        <title>The resurrection genome of Boea hygrometrica: A blueprint for survival of dehydration.</title>
        <authorList>
            <person name="Xiao L."/>
            <person name="Yang G."/>
            <person name="Zhang L."/>
            <person name="Yang X."/>
            <person name="Zhao S."/>
            <person name="Ji Z."/>
            <person name="Zhou Q."/>
            <person name="Hu M."/>
            <person name="Wang Y."/>
            <person name="Chen M."/>
            <person name="Xu Y."/>
            <person name="Jin H."/>
            <person name="Xiao X."/>
            <person name="Hu G."/>
            <person name="Bao F."/>
            <person name="Hu Y."/>
            <person name="Wan P."/>
            <person name="Li L."/>
            <person name="Deng X."/>
            <person name="Kuang T."/>
            <person name="Xiang C."/>
            <person name="Zhu J.K."/>
            <person name="Oliver M.J."/>
            <person name="He Y."/>
        </authorList>
    </citation>
    <scope>NUCLEOTIDE SEQUENCE [LARGE SCALE GENOMIC DNA]</scope>
    <source>
        <strain evidence="4">cv. XS01</strain>
    </source>
</reference>
<evidence type="ECO:0000256" key="1">
    <source>
        <dbReference type="ARBA" id="ARBA00008668"/>
    </source>
</evidence>
<keyword evidence="4" id="KW-1185">Reference proteome</keyword>
<evidence type="ECO:0008006" key="5">
    <source>
        <dbReference type="Google" id="ProtNLM"/>
    </source>
</evidence>
<comment type="similarity">
    <text evidence="1">Belongs to the 'GDSL' lipolytic enzyme family.</text>
</comment>
<dbReference type="InterPro" id="IPR001087">
    <property type="entry name" value="GDSL"/>
</dbReference>
<name>A0A2Z7C2Y5_9LAMI</name>
<evidence type="ECO:0000313" key="3">
    <source>
        <dbReference type="EMBL" id="KZV41274.1"/>
    </source>
</evidence>
<keyword evidence="2" id="KW-0325">Glycoprotein</keyword>
<dbReference type="PANTHER" id="PTHR22835">
    <property type="entry name" value="ZINC FINGER FYVE DOMAIN CONTAINING PROTEIN"/>
    <property type="match status" value="1"/>
</dbReference>
<protein>
    <recommendedName>
        <fullName evidence="5">GDSL esterase/lipase-like</fullName>
    </recommendedName>
</protein>